<protein>
    <submittedName>
        <fullName evidence="2">Glycosyltransferase involved in cell wall bisynthesis</fullName>
    </submittedName>
</protein>
<gene>
    <name evidence="2" type="ORF">SAMN06265376_106362</name>
</gene>
<accession>A0A239BSV7</accession>
<evidence type="ECO:0000313" key="3">
    <source>
        <dbReference type="Proteomes" id="UP000198379"/>
    </source>
</evidence>
<dbReference type="Proteomes" id="UP000198379">
    <property type="component" value="Unassembled WGS sequence"/>
</dbReference>
<dbReference type="PANTHER" id="PTHR43685">
    <property type="entry name" value="GLYCOSYLTRANSFERASE"/>
    <property type="match status" value="1"/>
</dbReference>
<proteinExistence type="predicted"/>
<dbReference type="AlphaFoldDB" id="A0A239BSV7"/>
<reference evidence="2 3" key="1">
    <citation type="submission" date="2017-06" db="EMBL/GenBank/DDBJ databases">
        <authorList>
            <person name="Kim H.J."/>
            <person name="Triplett B.A."/>
        </authorList>
    </citation>
    <scope>NUCLEOTIDE SEQUENCE [LARGE SCALE GENOMIC DNA]</scope>
    <source>
        <strain evidence="2 3">DSM 25597</strain>
    </source>
</reference>
<dbReference type="SUPFAM" id="SSF53448">
    <property type="entry name" value="Nucleotide-diphospho-sugar transferases"/>
    <property type="match status" value="1"/>
</dbReference>
<dbReference type="OrthoDB" id="597270at2"/>
<keyword evidence="2" id="KW-0808">Transferase</keyword>
<dbReference type="PANTHER" id="PTHR43685:SF2">
    <property type="entry name" value="GLYCOSYLTRANSFERASE 2-LIKE DOMAIN-CONTAINING PROTEIN"/>
    <property type="match status" value="1"/>
</dbReference>
<name>A0A239BSV7_9FLAO</name>
<feature type="domain" description="Glycosyltransferase 2-like" evidence="1">
    <location>
        <begin position="7"/>
        <end position="137"/>
    </location>
</feature>
<sequence>MNNPLISIIIPAYNRATLIKDTLQSIIAQSSSDWECIVIDDGSTDTTVEVVSAFAKANSRIQLHKRSESYQSGGNGARQMGLDIASSDWVLFVDSDDVLAENCIENRINTIDETLDMTVFHTATFKKNIGDHQIYWNLLHEKETNEEYLIRFLIQDMPWHTMGVLWRKKFLQHIGGWNQNLTAWQDWELHVRALTYKPKIKSNNTIADNYYRLDVVNSIASKKRSLQYNLTIKKAIECVEAKVLHSFTASEIKKRIQYLIYRNLIANPIKWKLFQLPFALKTSDMSFSTVSKQKFLRAYWKERFFSITIIKRILKHKCKLSYYDYLYPTTTFLKKRF</sequence>
<evidence type="ECO:0000259" key="1">
    <source>
        <dbReference type="Pfam" id="PF00535"/>
    </source>
</evidence>
<dbReference type="GO" id="GO:0016740">
    <property type="term" value="F:transferase activity"/>
    <property type="evidence" value="ECO:0007669"/>
    <property type="project" value="UniProtKB-KW"/>
</dbReference>
<dbReference type="CDD" id="cd00761">
    <property type="entry name" value="Glyco_tranf_GTA_type"/>
    <property type="match status" value="1"/>
</dbReference>
<dbReference type="RefSeq" id="WP_089372957.1">
    <property type="nucleotide sequence ID" value="NZ_BMEP01000005.1"/>
</dbReference>
<dbReference type="InterPro" id="IPR029044">
    <property type="entry name" value="Nucleotide-diphossugar_trans"/>
</dbReference>
<dbReference type="Gene3D" id="3.90.550.10">
    <property type="entry name" value="Spore Coat Polysaccharide Biosynthesis Protein SpsA, Chain A"/>
    <property type="match status" value="1"/>
</dbReference>
<dbReference type="Pfam" id="PF00535">
    <property type="entry name" value="Glycos_transf_2"/>
    <property type="match status" value="1"/>
</dbReference>
<organism evidence="2 3">
    <name type="scientific">Dokdonia pacifica</name>
    <dbReference type="NCBI Taxonomy" id="1627892"/>
    <lineage>
        <taxon>Bacteria</taxon>
        <taxon>Pseudomonadati</taxon>
        <taxon>Bacteroidota</taxon>
        <taxon>Flavobacteriia</taxon>
        <taxon>Flavobacteriales</taxon>
        <taxon>Flavobacteriaceae</taxon>
        <taxon>Dokdonia</taxon>
    </lineage>
</organism>
<dbReference type="InterPro" id="IPR001173">
    <property type="entry name" value="Glyco_trans_2-like"/>
</dbReference>
<dbReference type="InterPro" id="IPR050834">
    <property type="entry name" value="Glycosyltransf_2"/>
</dbReference>
<dbReference type="EMBL" id="FZNY01000006">
    <property type="protein sequence ID" value="SNS10134.1"/>
    <property type="molecule type" value="Genomic_DNA"/>
</dbReference>
<keyword evidence="3" id="KW-1185">Reference proteome</keyword>
<evidence type="ECO:0000313" key="2">
    <source>
        <dbReference type="EMBL" id="SNS10134.1"/>
    </source>
</evidence>